<evidence type="ECO:0000313" key="1">
    <source>
        <dbReference type="EMBL" id="CAH6722303.1"/>
    </source>
</evidence>
<proteinExistence type="predicted"/>
<name>A0ACA9YBQ4_9ASCO</name>
<keyword evidence="2" id="KW-1185">Reference proteome</keyword>
<organism evidence="1 2">
    <name type="scientific">[Candida] jaroonii</name>
    <dbReference type="NCBI Taxonomy" id="467808"/>
    <lineage>
        <taxon>Eukaryota</taxon>
        <taxon>Fungi</taxon>
        <taxon>Dikarya</taxon>
        <taxon>Ascomycota</taxon>
        <taxon>Saccharomycotina</taxon>
        <taxon>Pichiomycetes</taxon>
        <taxon>Debaryomycetaceae</taxon>
        <taxon>Yamadazyma</taxon>
    </lineage>
</organism>
<reference evidence="1" key="1">
    <citation type="submission" date="2022-06" db="EMBL/GenBank/DDBJ databases">
        <authorList>
            <person name="Legras J.-L."/>
            <person name="Devillers H."/>
            <person name="Grondin C."/>
        </authorList>
    </citation>
    <scope>NUCLEOTIDE SEQUENCE</scope>
    <source>
        <strain evidence="1">CLIB 1444</strain>
    </source>
</reference>
<dbReference type="Proteomes" id="UP001152531">
    <property type="component" value="Unassembled WGS sequence"/>
</dbReference>
<gene>
    <name evidence="1" type="ORF">CLIB1444_09S00584</name>
</gene>
<dbReference type="EMBL" id="CALSDN010000009">
    <property type="protein sequence ID" value="CAH6722303.1"/>
    <property type="molecule type" value="Genomic_DNA"/>
</dbReference>
<evidence type="ECO:0000313" key="2">
    <source>
        <dbReference type="Proteomes" id="UP001152531"/>
    </source>
</evidence>
<sequence>MTEALVDWARSNGAIISPGIKFQKFNEGYYGGIYNEQDENTADLERQHMRLPESLIITIKDAITSFNGDNGDFQEISKQTTNSNSLMKLYLCRERSKEFIPKAKFKHYIELLPSLQQINSPYSWPAEDKACLKGTNLGNSLKESLNLLVEEWWQLINLLPQELPKPQQHFVNMKFYYEYKFHEDKELYEYFHNDDIDNWTSFPNYLWASLILKSRSFPAYLIDSSLPVDAAMLLPVIDLLNHNMKADVEWGINTYKSKKYFDFKSNSAVNGQELFNNYGRKGNEELLLGYGFCIENNEADSAAVKIKIPLEMLPDLEKKGIKLPKIEDYTNSVIKDINPTKPQKEGYEQYEDGLLFFITRDNLPDNLILLFQWLSKNEWENSLSIRMKLAGLNQLRAALDQKLEIIKTIQVPTNNSINANNIRIYINSQKDIFTRAIKGIKHIEKEMLVDAQIKPNLITLKNVIKKDKRFADSLLISLGVTSYEQLIDNNFQDQTWLLYLIRCHNKKEYQEEEGNFIPDWIFDCFERITKEHKISAEEILQFQELYEGLIIPLTQTAPDVFDRGVWTVEELIYSARLLDTISFLRGKDKECIIVKP</sequence>
<protein>
    <submittedName>
        <fullName evidence="1">Ribosomal lysine N-methyltransferase 1</fullName>
    </submittedName>
</protein>
<comment type="caution">
    <text evidence="1">The sequence shown here is derived from an EMBL/GenBank/DDBJ whole genome shotgun (WGS) entry which is preliminary data.</text>
</comment>
<accession>A0ACA9YBQ4</accession>